<proteinExistence type="predicted"/>
<name>A0A8S5UWB1_9CAUD</name>
<accession>A0A8S5UWB1</accession>
<sequence length="75" mass="8138">MEDQINLTVGGLMRALQDIAFRYGVDTPIVLPSSADADYEQATAPIIMHAKREAVPDDWDLFHVDPAGKAVAVIS</sequence>
<organism evidence="1">
    <name type="scientific">Siphoviridae sp. ctgaU3</name>
    <dbReference type="NCBI Taxonomy" id="2825609"/>
    <lineage>
        <taxon>Viruses</taxon>
        <taxon>Duplodnaviria</taxon>
        <taxon>Heunggongvirae</taxon>
        <taxon>Uroviricota</taxon>
        <taxon>Caudoviricetes</taxon>
    </lineage>
</organism>
<dbReference type="EMBL" id="BK016153">
    <property type="protein sequence ID" value="DAF98682.1"/>
    <property type="molecule type" value="Genomic_DNA"/>
</dbReference>
<reference evidence="1" key="1">
    <citation type="journal article" date="2021" name="Proc. Natl. Acad. Sci. U.S.A.">
        <title>A Catalog of Tens of Thousands of Viruses from Human Metagenomes Reveals Hidden Associations with Chronic Diseases.</title>
        <authorList>
            <person name="Tisza M.J."/>
            <person name="Buck C.B."/>
        </authorList>
    </citation>
    <scope>NUCLEOTIDE SEQUENCE</scope>
    <source>
        <strain evidence="1">CtgaU3</strain>
    </source>
</reference>
<evidence type="ECO:0000313" key="1">
    <source>
        <dbReference type="EMBL" id="DAF98682.1"/>
    </source>
</evidence>
<protein>
    <submittedName>
        <fullName evidence="1">Uncharacterized protein</fullName>
    </submittedName>
</protein>